<evidence type="ECO:0000256" key="3">
    <source>
        <dbReference type="ARBA" id="ARBA00022793"/>
    </source>
</evidence>
<comment type="subunit">
    <text evidence="7">Homodimer.</text>
</comment>
<evidence type="ECO:0000256" key="2">
    <source>
        <dbReference type="ARBA" id="ARBA00004861"/>
    </source>
</evidence>
<dbReference type="PROSITE" id="PS00156">
    <property type="entry name" value="OMPDECASE"/>
    <property type="match status" value="1"/>
</dbReference>
<dbReference type="Proteomes" id="UP001241747">
    <property type="component" value="Unassembled WGS sequence"/>
</dbReference>
<keyword evidence="11" id="KW-1185">Reference proteome</keyword>
<feature type="binding site" evidence="7">
    <location>
        <position position="224"/>
    </location>
    <ligand>
        <name>substrate</name>
    </ligand>
</feature>
<dbReference type="InterPro" id="IPR001754">
    <property type="entry name" value="OMPdeCOase_dom"/>
</dbReference>
<feature type="binding site" evidence="7">
    <location>
        <position position="29"/>
    </location>
    <ligand>
        <name>substrate</name>
    </ligand>
</feature>
<evidence type="ECO:0000313" key="10">
    <source>
        <dbReference type="EMBL" id="MDQ0505211.1"/>
    </source>
</evidence>
<feature type="binding site" evidence="7">
    <location>
        <begin position="78"/>
        <end position="87"/>
    </location>
    <ligand>
        <name>substrate</name>
    </ligand>
</feature>
<name>A0ABU0LDJ5_XANAG</name>
<evidence type="ECO:0000259" key="9">
    <source>
        <dbReference type="SMART" id="SM00934"/>
    </source>
</evidence>
<dbReference type="SUPFAM" id="SSF51366">
    <property type="entry name" value="Ribulose-phoshate binding barrel"/>
    <property type="match status" value="1"/>
</dbReference>
<feature type="binding site" evidence="7">
    <location>
        <position position="194"/>
    </location>
    <ligand>
        <name>substrate</name>
    </ligand>
</feature>
<dbReference type="NCBIfam" id="TIGR01740">
    <property type="entry name" value="pyrF"/>
    <property type="match status" value="1"/>
</dbReference>
<dbReference type="RefSeq" id="WP_237344391.1">
    <property type="nucleotide sequence ID" value="NZ_JABWGX010000004.1"/>
</dbReference>
<feature type="binding site" evidence="7">
    <location>
        <position position="51"/>
    </location>
    <ligand>
        <name>substrate</name>
    </ligand>
</feature>
<keyword evidence="3 7" id="KW-0210">Decarboxylase</keyword>
<evidence type="ECO:0000256" key="7">
    <source>
        <dbReference type="HAMAP-Rule" id="MF_01200"/>
    </source>
</evidence>
<feature type="domain" description="Orotidine 5'-phosphate decarboxylase" evidence="9">
    <location>
        <begin position="23"/>
        <end position="239"/>
    </location>
</feature>
<evidence type="ECO:0000256" key="1">
    <source>
        <dbReference type="ARBA" id="ARBA00002356"/>
    </source>
</evidence>
<dbReference type="HAMAP" id="MF_01200_B">
    <property type="entry name" value="OMPdecase_type1_B"/>
    <property type="match status" value="1"/>
</dbReference>
<dbReference type="PANTHER" id="PTHR32119">
    <property type="entry name" value="OROTIDINE 5'-PHOSPHATE DECARBOXYLASE"/>
    <property type="match status" value="1"/>
</dbReference>
<dbReference type="EC" id="4.1.1.23" evidence="7"/>
<sequence length="246" mass="24736">MSAELSGGDDQGAAPRLAAARERLIVALDYANVGAAEALVWQLGDDISFYKIGLELTIAGGLDLAADLIGSGKRVFLDLKLHDIGNTVERATAAAAARGVSLLTVHAYPQTLAAAARGAAGSPLKVLGVTVLTSYDDADLAAAGYAAGVTDTVRRRAGDARDAGVAGVICAPTDARMVREVLGPGGLVVTPGVRPAGAAVGDQKRVASPADAVRAGADMIVVGRPIIAAPDPREAARQILSELAGA</sequence>
<dbReference type="InterPro" id="IPR013785">
    <property type="entry name" value="Aldolase_TIM"/>
</dbReference>
<dbReference type="Pfam" id="PF00215">
    <property type="entry name" value="OMPdecase"/>
    <property type="match status" value="1"/>
</dbReference>
<keyword evidence="5 7" id="KW-0456">Lyase</keyword>
<dbReference type="SMART" id="SM00934">
    <property type="entry name" value="OMPdecase"/>
    <property type="match status" value="1"/>
</dbReference>
<dbReference type="Gene3D" id="3.20.20.70">
    <property type="entry name" value="Aldolase class I"/>
    <property type="match status" value="1"/>
</dbReference>
<feature type="binding site" evidence="7">
    <location>
        <position position="203"/>
    </location>
    <ligand>
        <name>substrate</name>
    </ligand>
</feature>
<dbReference type="InterPro" id="IPR014732">
    <property type="entry name" value="OMPdecase"/>
</dbReference>
<dbReference type="EMBL" id="JAUSVY010000004">
    <property type="protein sequence ID" value="MDQ0505211.1"/>
    <property type="molecule type" value="Genomic_DNA"/>
</dbReference>
<organism evidence="10 11">
    <name type="scientific">Xanthobacter agilis</name>
    <dbReference type="NCBI Taxonomy" id="47492"/>
    <lineage>
        <taxon>Bacteria</taxon>
        <taxon>Pseudomonadati</taxon>
        <taxon>Pseudomonadota</taxon>
        <taxon>Alphaproteobacteria</taxon>
        <taxon>Hyphomicrobiales</taxon>
        <taxon>Xanthobacteraceae</taxon>
        <taxon>Xanthobacter</taxon>
    </lineage>
</organism>
<dbReference type="PANTHER" id="PTHR32119:SF2">
    <property type="entry name" value="OROTIDINE 5'-PHOSPHATE DECARBOXYLASE"/>
    <property type="match status" value="1"/>
</dbReference>
<feature type="binding site" evidence="7">
    <location>
        <position position="133"/>
    </location>
    <ligand>
        <name>substrate</name>
    </ligand>
</feature>
<dbReference type="CDD" id="cd04725">
    <property type="entry name" value="OMP_decarboxylase_like"/>
    <property type="match status" value="1"/>
</dbReference>
<comment type="function">
    <text evidence="1 7">Catalyzes the decarboxylation of orotidine 5'-monophosphate (OMP) to uridine 5'-monophosphate (UMP).</text>
</comment>
<feature type="active site" description="Proton donor" evidence="7">
    <location>
        <position position="80"/>
    </location>
</feature>
<comment type="catalytic activity">
    <reaction evidence="6 7 8">
        <text>orotidine 5'-phosphate + H(+) = UMP + CO2</text>
        <dbReference type="Rhea" id="RHEA:11596"/>
        <dbReference type="ChEBI" id="CHEBI:15378"/>
        <dbReference type="ChEBI" id="CHEBI:16526"/>
        <dbReference type="ChEBI" id="CHEBI:57538"/>
        <dbReference type="ChEBI" id="CHEBI:57865"/>
        <dbReference type="EC" id="4.1.1.23"/>
    </reaction>
</comment>
<dbReference type="InterPro" id="IPR018089">
    <property type="entry name" value="OMPdecase_AS"/>
</dbReference>
<dbReference type="GO" id="GO:0004590">
    <property type="term" value="F:orotidine-5'-phosphate decarboxylase activity"/>
    <property type="evidence" value="ECO:0007669"/>
    <property type="project" value="UniProtKB-EC"/>
</dbReference>
<keyword evidence="4 7" id="KW-0665">Pyrimidine biosynthesis</keyword>
<evidence type="ECO:0000256" key="6">
    <source>
        <dbReference type="ARBA" id="ARBA00049157"/>
    </source>
</evidence>
<proteinExistence type="inferred from homology"/>
<evidence type="ECO:0000313" key="11">
    <source>
        <dbReference type="Proteomes" id="UP001241747"/>
    </source>
</evidence>
<reference evidence="10 11" key="1">
    <citation type="submission" date="2023-07" db="EMBL/GenBank/DDBJ databases">
        <title>Genomic Encyclopedia of Type Strains, Phase IV (KMG-IV): sequencing the most valuable type-strain genomes for metagenomic binning, comparative biology and taxonomic classification.</title>
        <authorList>
            <person name="Goeker M."/>
        </authorList>
    </citation>
    <scope>NUCLEOTIDE SEQUENCE [LARGE SCALE GENOMIC DNA]</scope>
    <source>
        <strain evidence="10 11">DSM 3770</strain>
    </source>
</reference>
<comment type="pathway">
    <text evidence="2 7 8">Pyrimidine metabolism; UMP biosynthesis via de novo pathway; UMP from orotate: step 2/2.</text>
</comment>
<evidence type="ECO:0000256" key="4">
    <source>
        <dbReference type="ARBA" id="ARBA00022975"/>
    </source>
</evidence>
<dbReference type="InterPro" id="IPR047596">
    <property type="entry name" value="OMPdecase_bac"/>
</dbReference>
<evidence type="ECO:0000256" key="8">
    <source>
        <dbReference type="RuleBase" id="RU000512"/>
    </source>
</evidence>
<comment type="caution">
    <text evidence="10">The sequence shown here is derived from an EMBL/GenBank/DDBJ whole genome shotgun (WGS) entry which is preliminary data.</text>
</comment>
<comment type="similarity">
    <text evidence="7">Belongs to the OMP decarboxylase family. Type 1 subfamily.</text>
</comment>
<accession>A0ABU0LDJ5</accession>
<dbReference type="NCBIfam" id="NF001273">
    <property type="entry name" value="PRK00230.1"/>
    <property type="match status" value="1"/>
</dbReference>
<feature type="binding site" evidence="7">
    <location>
        <position position="223"/>
    </location>
    <ligand>
        <name>substrate</name>
    </ligand>
</feature>
<gene>
    <name evidence="7" type="primary">pyrF</name>
    <name evidence="10" type="ORF">QOZ94_002007</name>
</gene>
<evidence type="ECO:0000256" key="5">
    <source>
        <dbReference type="ARBA" id="ARBA00023239"/>
    </source>
</evidence>
<protein>
    <recommendedName>
        <fullName evidence="7">Orotidine 5'-phosphate decarboxylase</fullName>
        <ecNumber evidence="7">4.1.1.23</ecNumber>
    </recommendedName>
    <alternativeName>
        <fullName evidence="7">OMP decarboxylase</fullName>
        <shortName evidence="7">OMPDCase</shortName>
        <shortName evidence="7">OMPdecase</shortName>
    </alternativeName>
</protein>
<dbReference type="InterPro" id="IPR011060">
    <property type="entry name" value="RibuloseP-bd_barrel"/>
</dbReference>